<keyword evidence="2 4" id="KW-0503">Monooxygenase</keyword>
<dbReference type="InterPro" id="IPR050493">
    <property type="entry name" value="FAD-dep_Monooxygenase_BioMet"/>
</dbReference>
<reference evidence="5" key="2">
    <citation type="submission" date="2019-06" db="EMBL/GenBank/DDBJ databases">
        <title>Co-occurence of chitin degradation, pigmentation and bioactivity in marine Pseudoalteromonas.</title>
        <authorList>
            <person name="Sonnenschein E.C."/>
            <person name="Bech P.K."/>
        </authorList>
    </citation>
    <scope>NUCLEOTIDE SEQUENCE [LARGE SCALE GENOMIC DNA]</scope>
    <source>
        <strain evidence="5">S2676</strain>
    </source>
</reference>
<accession>A0A5S3WQG0</accession>
<sequence>MQEKRRIAIVGAGIAGMALALLVRKQGHQVVLYERAQAPAAMGAGVTLWPNALFVLEQMDLTQQIVQAGGLPDSLRQYDHQGTEISALSVKQLNKLSGYLTVTILRRDLIRLLADALTALGGVIRFNTIVSHKEIDGLRKEYDLVVGADGRMNSAVRQYLYPQHVQPVYQGVVNVIGISEAEPGMLNNSICDFRRPGERFGIVPVKKNLCFWAGAWRSVIDKNRPGKYLYHELNQRFSSWAEPVRSVLKTADTDTIQRIFVHDLDTLPYWHRDNVVLIGDAAHASLPTSGQGACQALEDAWHLAGLISKYDDPSVLLSTFYERRIAKATAAQHSGRQLARQIFFAHHESPTECSPLSVAKLNQLWMQGLES</sequence>
<evidence type="ECO:0000259" key="3">
    <source>
        <dbReference type="Pfam" id="PF01494"/>
    </source>
</evidence>
<dbReference type="GO" id="GO:0071949">
    <property type="term" value="F:FAD binding"/>
    <property type="evidence" value="ECO:0007669"/>
    <property type="project" value="InterPro"/>
</dbReference>
<dbReference type="Proteomes" id="UP000310249">
    <property type="component" value="Unassembled WGS sequence"/>
</dbReference>
<dbReference type="PANTHER" id="PTHR13789:SF309">
    <property type="entry name" value="PUTATIVE (AFU_ORTHOLOGUE AFUA_6G14510)-RELATED"/>
    <property type="match status" value="1"/>
</dbReference>
<evidence type="ECO:0000313" key="4">
    <source>
        <dbReference type="EMBL" id="TMP29638.1"/>
    </source>
</evidence>
<dbReference type="GO" id="GO:0004497">
    <property type="term" value="F:monooxygenase activity"/>
    <property type="evidence" value="ECO:0007669"/>
    <property type="project" value="UniProtKB-KW"/>
</dbReference>
<organism evidence="4 5">
    <name type="scientific">Pseudoalteromonas rubra</name>
    <dbReference type="NCBI Taxonomy" id="43658"/>
    <lineage>
        <taxon>Bacteria</taxon>
        <taxon>Pseudomonadati</taxon>
        <taxon>Pseudomonadota</taxon>
        <taxon>Gammaproteobacteria</taxon>
        <taxon>Alteromonadales</taxon>
        <taxon>Pseudoalteromonadaceae</taxon>
        <taxon>Pseudoalteromonas</taxon>
    </lineage>
</organism>
<dbReference type="PRINTS" id="PR00420">
    <property type="entry name" value="RNGMNOXGNASE"/>
</dbReference>
<comment type="caution">
    <text evidence="4">The sequence shown here is derived from an EMBL/GenBank/DDBJ whole genome shotgun (WGS) entry which is preliminary data.</text>
</comment>
<dbReference type="EMBL" id="PNCI01000017">
    <property type="protein sequence ID" value="TMP29638.1"/>
    <property type="molecule type" value="Genomic_DNA"/>
</dbReference>
<dbReference type="InterPro" id="IPR002938">
    <property type="entry name" value="FAD-bd"/>
</dbReference>
<dbReference type="RefSeq" id="WP_138550461.1">
    <property type="nucleotide sequence ID" value="NZ_PNCH01000012.1"/>
</dbReference>
<dbReference type="InterPro" id="IPR036188">
    <property type="entry name" value="FAD/NAD-bd_sf"/>
</dbReference>
<dbReference type="Pfam" id="PF01494">
    <property type="entry name" value="FAD_binding_3"/>
    <property type="match status" value="1"/>
</dbReference>
<evidence type="ECO:0000313" key="5">
    <source>
        <dbReference type="Proteomes" id="UP000310249"/>
    </source>
</evidence>
<proteinExistence type="predicted"/>
<dbReference type="PANTHER" id="PTHR13789">
    <property type="entry name" value="MONOOXYGENASE"/>
    <property type="match status" value="1"/>
</dbReference>
<evidence type="ECO:0000256" key="2">
    <source>
        <dbReference type="ARBA" id="ARBA00023033"/>
    </source>
</evidence>
<name>A0A5S3WQG0_9GAMM</name>
<dbReference type="SUPFAM" id="SSF51905">
    <property type="entry name" value="FAD/NAD(P)-binding domain"/>
    <property type="match status" value="1"/>
</dbReference>
<protein>
    <submittedName>
        <fullName evidence="4">Monooxygenase</fullName>
    </submittedName>
</protein>
<feature type="domain" description="FAD-binding" evidence="3">
    <location>
        <begin position="7"/>
        <end position="328"/>
    </location>
</feature>
<gene>
    <name evidence="4" type="ORF">CWB99_08540</name>
</gene>
<dbReference type="Gene3D" id="3.50.50.60">
    <property type="entry name" value="FAD/NAD(P)-binding domain"/>
    <property type="match status" value="1"/>
</dbReference>
<keyword evidence="1" id="KW-0560">Oxidoreductase</keyword>
<dbReference type="OrthoDB" id="9782160at2"/>
<evidence type="ECO:0000256" key="1">
    <source>
        <dbReference type="ARBA" id="ARBA00023002"/>
    </source>
</evidence>
<reference evidence="4 5" key="1">
    <citation type="submission" date="2018-01" db="EMBL/GenBank/DDBJ databases">
        <authorList>
            <person name="Paulsen S."/>
            <person name="Gram L.K."/>
        </authorList>
    </citation>
    <scope>NUCLEOTIDE SEQUENCE [LARGE SCALE GENOMIC DNA]</scope>
    <source>
        <strain evidence="4 5">S2676</strain>
    </source>
</reference>
<dbReference type="AlphaFoldDB" id="A0A5S3WQG0"/>